<dbReference type="AlphaFoldDB" id="A0A4C2A2K5"/>
<evidence type="ECO:0000256" key="1">
    <source>
        <dbReference type="SAM" id="MobiDB-lite"/>
    </source>
</evidence>
<gene>
    <name evidence="2" type="ORF">EVAR_67588_1</name>
</gene>
<evidence type="ECO:0000313" key="2">
    <source>
        <dbReference type="EMBL" id="GBP95191.1"/>
    </source>
</evidence>
<dbReference type="EMBL" id="BGZK01002595">
    <property type="protein sequence ID" value="GBP95191.1"/>
    <property type="molecule type" value="Genomic_DNA"/>
</dbReference>
<sequence>MEHLHGRGPWAPDVPARPSRRPEPNPARAVDRPLPLRDRSLSDDGAHASAAARRRRGRPTRRSAADGGPVRENDRTLTGDRSFQIRGPRSSRRTRRFSAKSVDIFINSSPPCLITDTFLFQYNNSKLQRRWKVSRGNMHFEGSEKPTAVRSDRCTACRVGLKYLSDLRHVHGRGRGCETSQYLREKWKVLDKRSFIESRFPEVVRRAGAGGARGRARLCMRAGRGPAT</sequence>
<comment type="caution">
    <text evidence="2">The sequence shown here is derived from an EMBL/GenBank/DDBJ whole genome shotgun (WGS) entry which is preliminary data.</text>
</comment>
<reference evidence="2 3" key="1">
    <citation type="journal article" date="2019" name="Commun. Biol.">
        <title>The bagworm genome reveals a unique fibroin gene that provides high tensile strength.</title>
        <authorList>
            <person name="Kono N."/>
            <person name="Nakamura H."/>
            <person name="Ohtoshi R."/>
            <person name="Tomita M."/>
            <person name="Numata K."/>
            <person name="Arakawa K."/>
        </authorList>
    </citation>
    <scope>NUCLEOTIDE SEQUENCE [LARGE SCALE GENOMIC DNA]</scope>
</reference>
<keyword evidence="3" id="KW-1185">Reference proteome</keyword>
<protein>
    <submittedName>
        <fullName evidence="2">Uncharacterized protein</fullName>
    </submittedName>
</protein>
<accession>A0A4C2A2K5</accession>
<name>A0A4C2A2K5_EUMVA</name>
<proteinExistence type="predicted"/>
<evidence type="ECO:0000313" key="3">
    <source>
        <dbReference type="Proteomes" id="UP000299102"/>
    </source>
</evidence>
<feature type="compositionally biased region" description="Basic and acidic residues" evidence="1">
    <location>
        <begin position="69"/>
        <end position="78"/>
    </location>
</feature>
<feature type="region of interest" description="Disordered" evidence="1">
    <location>
        <begin position="1"/>
        <end position="96"/>
    </location>
</feature>
<dbReference type="Proteomes" id="UP000299102">
    <property type="component" value="Unassembled WGS sequence"/>
</dbReference>
<feature type="compositionally biased region" description="Basic residues" evidence="1">
    <location>
        <begin position="52"/>
        <end position="61"/>
    </location>
</feature>
<feature type="compositionally biased region" description="Basic and acidic residues" evidence="1">
    <location>
        <begin position="29"/>
        <end position="46"/>
    </location>
</feature>
<organism evidence="2 3">
    <name type="scientific">Eumeta variegata</name>
    <name type="common">Bagworm moth</name>
    <name type="synonym">Eumeta japonica</name>
    <dbReference type="NCBI Taxonomy" id="151549"/>
    <lineage>
        <taxon>Eukaryota</taxon>
        <taxon>Metazoa</taxon>
        <taxon>Ecdysozoa</taxon>
        <taxon>Arthropoda</taxon>
        <taxon>Hexapoda</taxon>
        <taxon>Insecta</taxon>
        <taxon>Pterygota</taxon>
        <taxon>Neoptera</taxon>
        <taxon>Endopterygota</taxon>
        <taxon>Lepidoptera</taxon>
        <taxon>Glossata</taxon>
        <taxon>Ditrysia</taxon>
        <taxon>Tineoidea</taxon>
        <taxon>Psychidae</taxon>
        <taxon>Oiketicinae</taxon>
        <taxon>Eumeta</taxon>
    </lineage>
</organism>